<evidence type="ECO:0000256" key="1">
    <source>
        <dbReference type="ARBA" id="ARBA00006194"/>
    </source>
</evidence>
<gene>
    <name evidence="5 7" type="primary">rpsK</name>
    <name evidence="7" type="ORF">JSR06_00760</name>
</gene>
<dbReference type="GO" id="GO:0006412">
    <property type="term" value="P:translation"/>
    <property type="evidence" value="ECO:0007669"/>
    <property type="project" value="UniProtKB-UniRule"/>
</dbReference>
<keyword evidence="5" id="KW-0694">RNA-binding</keyword>
<dbReference type="SUPFAM" id="SSF53137">
    <property type="entry name" value="Translational machinery components"/>
    <property type="match status" value="1"/>
</dbReference>
<evidence type="ECO:0000313" key="7">
    <source>
        <dbReference type="EMBL" id="QSW37972.1"/>
    </source>
</evidence>
<dbReference type="EMBL" id="CP071412">
    <property type="protein sequence ID" value="QSW37972.1"/>
    <property type="molecule type" value="Genomic_DNA"/>
</dbReference>
<dbReference type="PIRSF" id="PIRSF002131">
    <property type="entry name" value="Ribosomal_S11"/>
    <property type="match status" value="1"/>
</dbReference>
<dbReference type="NCBIfam" id="NF003698">
    <property type="entry name" value="PRK05309.1"/>
    <property type="match status" value="1"/>
</dbReference>
<evidence type="ECO:0000256" key="6">
    <source>
        <dbReference type="RuleBase" id="RU003629"/>
    </source>
</evidence>
<keyword evidence="5" id="KW-0699">rRNA-binding</keyword>
<sequence length="115" mass="12791">MISRLILHVLCTHNNTILSLTNYKGMILDWCSSGRSGFKCAKKSSTYAYQISTERICRKITSLGFKSIDVKIKGLGSGRDIVTRTILNMGISISSLSDITPTPHNGCRPKKKRRT</sequence>
<keyword evidence="2 5" id="KW-0689">Ribosomal protein</keyword>
<keyword evidence="3 5" id="KW-0687">Ribonucleoprotein</keyword>
<dbReference type="Gene3D" id="3.30.420.80">
    <property type="entry name" value="Ribosomal protein S11"/>
    <property type="match status" value="1"/>
</dbReference>
<comment type="subunit">
    <text evidence="5">Part of the 30S ribosomal subunit. Interacts with proteins S7 and S18. Binds to IF-3.</text>
</comment>
<evidence type="ECO:0000313" key="8">
    <source>
        <dbReference type="Proteomes" id="UP000663347"/>
    </source>
</evidence>
<dbReference type="GO" id="GO:0005840">
    <property type="term" value="C:ribosome"/>
    <property type="evidence" value="ECO:0007669"/>
    <property type="project" value="UniProtKB-KW"/>
</dbReference>
<dbReference type="InterPro" id="IPR001971">
    <property type="entry name" value="Ribosomal_uS11"/>
</dbReference>
<dbReference type="GO" id="GO:0003735">
    <property type="term" value="F:structural constituent of ribosome"/>
    <property type="evidence" value="ECO:0007669"/>
    <property type="project" value="InterPro"/>
</dbReference>
<comment type="function">
    <text evidence="5">Located on the platform of the 30S subunit, it bridges several disparate RNA helices of the 16S rRNA. Forms part of the Shine-Dalgarno cleft in the 70S ribosome.</text>
</comment>
<dbReference type="PROSITE" id="PS00054">
    <property type="entry name" value="RIBOSOMAL_S11"/>
    <property type="match status" value="1"/>
</dbReference>
<evidence type="ECO:0000256" key="2">
    <source>
        <dbReference type="ARBA" id="ARBA00022980"/>
    </source>
</evidence>
<accession>A0A975AEJ6</accession>
<dbReference type="GO" id="GO:0019843">
    <property type="term" value="F:rRNA binding"/>
    <property type="evidence" value="ECO:0007669"/>
    <property type="project" value="UniProtKB-UniRule"/>
</dbReference>
<organism evidence="7 8">
    <name type="scientific">Candidatus Vidania fulgoroideorum</name>
    <dbReference type="NCBI Taxonomy" id="881286"/>
    <lineage>
        <taxon>Bacteria</taxon>
        <taxon>Pseudomonadati</taxon>
        <taxon>Pseudomonadota</taxon>
        <taxon>Betaproteobacteria</taxon>
        <taxon>Candidatus Vidania</taxon>
    </lineage>
</organism>
<name>A0A975AEJ6_9PROT</name>
<evidence type="ECO:0000256" key="4">
    <source>
        <dbReference type="ARBA" id="ARBA00035160"/>
    </source>
</evidence>
<reference evidence="7" key="1">
    <citation type="submission" date="2021-02" db="EMBL/GenBank/DDBJ databases">
        <authorList>
            <person name="Franco D."/>
        </authorList>
    </citation>
    <scope>NUCLEOTIDE SEQUENCE</scope>
    <source>
        <strain evidence="7">RANSCY</strain>
    </source>
</reference>
<proteinExistence type="inferred from homology"/>
<dbReference type="Proteomes" id="UP000663347">
    <property type="component" value="Chromosome"/>
</dbReference>
<dbReference type="InterPro" id="IPR018102">
    <property type="entry name" value="Ribosomal_uS11_CS"/>
</dbReference>
<dbReference type="AlphaFoldDB" id="A0A975AEJ6"/>
<dbReference type="InterPro" id="IPR036967">
    <property type="entry name" value="Ribosomal_uS11_sf"/>
</dbReference>
<dbReference type="HAMAP" id="MF_01310">
    <property type="entry name" value="Ribosomal_uS11"/>
    <property type="match status" value="1"/>
</dbReference>
<reference evidence="7" key="2">
    <citation type="submission" date="2021-03" db="EMBL/GenBank/DDBJ databases">
        <title>Alternative transmission patterns in independently acquired nutritional co-symbionts of Dictyopharidae planthoppers.</title>
        <authorList>
            <person name="Michalik A."/>
            <person name="Lukasik P."/>
        </authorList>
    </citation>
    <scope>NUCLEOTIDE SEQUENCE</scope>
    <source>
        <strain evidence="7">RANSCY</strain>
    </source>
</reference>
<dbReference type="GO" id="GO:1990904">
    <property type="term" value="C:ribonucleoprotein complex"/>
    <property type="evidence" value="ECO:0007669"/>
    <property type="project" value="UniProtKB-KW"/>
</dbReference>
<dbReference type="PANTHER" id="PTHR11759">
    <property type="entry name" value="40S RIBOSOMAL PROTEIN S14/30S RIBOSOMAL PROTEIN S11"/>
    <property type="match status" value="1"/>
</dbReference>
<protein>
    <recommendedName>
        <fullName evidence="4 5">Small ribosomal subunit protein uS11</fullName>
    </recommendedName>
</protein>
<evidence type="ECO:0000256" key="5">
    <source>
        <dbReference type="HAMAP-Rule" id="MF_01310"/>
    </source>
</evidence>
<comment type="similarity">
    <text evidence="1 5 6">Belongs to the universal ribosomal protein uS11 family.</text>
</comment>
<dbReference type="Pfam" id="PF00411">
    <property type="entry name" value="Ribosomal_S11"/>
    <property type="match status" value="1"/>
</dbReference>
<evidence type="ECO:0000256" key="3">
    <source>
        <dbReference type="ARBA" id="ARBA00023274"/>
    </source>
</evidence>